<dbReference type="AlphaFoldDB" id="A0A6J5G629"/>
<evidence type="ECO:0000256" key="4">
    <source>
        <dbReference type="SAM" id="MobiDB-lite"/>
    </source>
</evidence>
<evidence type="ECO:0000256" key="3">
    <source>
        <dbReference type="ARBA" id="ARBA00022801"/>
    </source>
</evidence>
<dbReference type="Gene3D" id="3.40.630.10">
    <property type="entry name" value="Zn peptidases"/>
    <property type="match status" value="1"/>
</dbReference>
<dbReference type="Gene3D" id="3.30.70.360">
    <property type="match status" value="1"/>
</dbReference>
<dbReference type="SUPFAM" id="SSF53187">
    <property type="entry name" value="Zn-dependent exopeptidases"/>
    <property type="match status" value="1"/>
</dbReference>
<proteinExistence type="predicted"/>
<dbReference type="GO" id="GO:0008233">
    <property type="term" value="F:peptidase activity"/>
    <property type="evidence" value="ECO:0007669"/>
    <property type="project" value="UniProtKB-KW"/>
</dbReference>
<dbReference type="InterPro" id="IPR011650">
    <property type="entry name" value="Peptidase_M20_dimer"/>
</dbReference>
<keyword evidence="7" id="KW-1185">Reference proteome</keyword>
<gene>
    <name evidence="6" type="primary">dapE_2</name>
    <name evidence="6" type="ORF">LMG28688_03501</name>
</gene>
<evidence type="ECO:0000313" key="7">
    <source>
        <dbReference type="Proteomes" id="UP000494119"/>
    </source>
</evidence>
<name>A0A6J5G629_9BURK</name>
<sequence length="488" mass="51882">MTESRQSAIDRALHTYDSGAFLADLQRRVGFRTESQNPAQADAVRAYLTDEVAPALAPLGFTSRIVENPAAARAPMLIAERIEDPALPSVLTYGHGDVVRGYDEQWREGLAPWTITVEGDRWYGRGTADNKGQHSVNFAALAAVLDARGGKLGYNVKLIFETGEEIGSPGLDAVCAAHQDTLAADVFIASDGPRVLAERPTLFLGSRGGVTFELLVDLRKGAHHSGNWGGALRNPAIVLSHAIASLVDARGAIAVDGLRPPPIPQSVREALADIVLGGDEEAPAIDPDWGEPGLTPTERVIAWNTLEVLAFKSGNPDAPVNAIPPTAKATCQLRFVVGTDAERAGEHLEAHFARLGLNDVQVRVTQISAATRLDPDDAWVQWTLESLRASTGKKPALLPNLGGTVPNDVFAYTLGLPTLWIPHSYPACAQHAPNEHLLGSVAREALAVMAGLWWDLGDDAARLAAGIAETSPQAKTKSQAPQSSDALL</sequence>
<dbReference type="Proteomes" id="UP000494119">
    <property type="component" value="Unassembled WGS sequence"/>
</dbReference>
<dbReference type="EMBL" id="CADIKL010000016">
    <property type="protein sequence ID" value="CAB3792394.1"/>
    <property type="molecule type" value="Genomic_DNA"/>
</dbReference>
<dbReference type="Pfam" id="PF01546">
    <property type="entry name" value="Peptidase_M20"/>
    <property type="match status" value="1"/>
</dbReference>
<dbReference type="EC" id="3.5.1.18" evidence="6"/>
<keyword evidence="1" id="KW-0645">Protease</keyword>
<feature type="region of interest" description="Disordered" evidence="4">
    <location>
        <begin position="469"/>
        <end position="488"/>
    </location>
</feature>
<dbReference type="GO" id="GO:0046872">
    <property type="term" value="F:metal ion binding"/>
    <property type="evidence" value="ECO:0007669"/>
    <property type="project" value="UniProtKB-KW"/>
</dbReference>
<accession>A0A6J5G629</accession>
<feature type="compositionally biased region" description="Polar residues" evidence="4">
    <location>
        <begin position="470"/>
        <end position="488"/>
    </location>
</feature>
<organism evidence="6 7">
    <name type="scientific">Paraburkholderia caffeinitolerans</name>
    <dbReference type="NCBI Taxonomy" id="1723730"/>
    <lineage>
        <taxon>Bacteria</taxon>
        <taxon>Pseudomonadati</taxon>
        <taxon>Pseudomonadota</taxon>
        <taxon>Betaproteobacteria</taxon>
        <taxon>Burkholderiales</taxon>
        <taxon>Burkholderiaceae</taxon>
        <taxon>Paraburkholderia</taxon>
    </lineage>
</organism>
<keyword evidence="2" id="KW-0479">Metal-binding</keyword>
<keyword evidence="3 6" id="KW-0378">Hydrolase</keyword>
<evidence type="ECO:0000256" key="1">
    <source>
        <dbReference type="ARBA" id="ARBA00022670"/>
    </source>
</evidence>
<dbReference type="InterPro" id="IPR002933">
    <property type="entry name" value="Peptidase_M20"/>
</dbReference>
<evidence type="ECO:0000313" key="6">
    <source>
        <dbReference type="EMBL" id="CAB3792394.1"/>
    </source>
</evidence>
<evidence type="ECO:0000256" key="2">
    <source>
        <dbReference type="ARBA" id="ARBA00022723"/>
    </source>
</evidence>
<dbReference type="InterPro" id="IPR051458">
    <property type="entry name" value="Cyt/Met_Dipeptidase"/>
</dbReference>
<dbReference type="GO" id="GO:0006508">
    <property type="term" value="P:proteolysis"/>
    <property type="evidence" value="ECO:0007669"/>
    <property type="project" value="UniProtKB-KW"/>
</dbReference>
<dbReference type="RefSeq" id="WP_175195922.1">
    <property type="nucleotide sequence ID" value="NZ_CADIKL010000016.1"/>
</dbReference>
<feature type="domain" description="Peptidase M20 dimerisation" evidence="5">
    <location>
        <begin position="207"/>
        <end position="357"/>
    </location>
</feature>
<reference evidence="6 7" key="1">
    <citation type="submission" date="2020-04" db="EMBL/GenBank/DDBJ databases">
        <authorList>
            <person name="De Canck E."/>
        </authorList>
    </citation>
    <scope>NUCLEOTIDE SEQUENCE [LARGE SCALE GENOMIC DNA]</scope>
    <source>
        <strain evidence="6 7">LMG 28688</strain>
    </source>
</reference>
<protein>
    <submittedName>
        <fullName evidence="6">Succinyl-diaminopimelate desuccinylase</fullName>
        <ecNumber evidence="6">3.5.1.18</ecNumber>
    </submittedName>
</protein>
<evidence type="ECO:0000259" key="5">
    <source>
        <dbReference type="Pfam" id="PF07687"/>
    </source>
</evidence>
<dbReference type="NCBIfam" id="NF005478">
    <property type="entry name" value="PRK07079.1"/>
    <property type="match status" value="1"/>
</dbReference>
<dbReference type="PANTHER" id="PTHR43270:SF12">
    <property type="entry name" value="SUCCINYL-DIAMINOPIMELATE DESUCCINYLASE"/>
    <property type="match status" value="1"/>
</dbReference>
<dbReference type="Pfam" id="PF07687">
    <property type="entry name" value="M20_dimer"/>
    <property type="match status" value="1"/>
</dbReference>
<dbReference type="GO" id="GO:0009014">
    <property type="term" value="F:succinyl-diaminopimelate desuccinylase activity"/>
    <property type="evidence" value="ECO:0007669"/>
    <property type="project" value="UniProtKB-EC"/>
</dbReference>
<dbReference type="PANTHER" id="PTHR43270">
    <property type="entry name" value="BETA-ALA-HIS DIPEPTIDASE"/>
    <property type="match status" value="1"/>
</dbReference>